<evidence type="ECO:0000259" key="2">
    <source>
        <dbReference type="Pfam" id="PF04909"/>
    </source>
</evidence>
<keyword evidence="1" id="KW-0456">Lyase</keyword>
<dbReference type="PANTHER" id="PTHR21240:SF28">
    <property type="entry name" value="ISO-OROTATE DECARBOXYLASE (EUROFUNG)"/>
    <property type="match status" value="1"/>
</dbReference>
<sequence>MNKKIDIHLHVAYDGLDGYFEPYYFADGAAMKSYMESHGIAHGVLMSGGEMEASFGKNIDVCALAHKYPERFSWLCNIDVDRQEDIVERLAHYKALGAKGVGEFTTNCRLDSPKMETLLDGCQQLELPFLFHMSPKPGFNYGVIDEPGLPLLEKTLSRYPTLKVIGHSQPFWYEIGGDMPTDYESRNQYPEGKVKPGGRLPELFAEYPNLYGDLSANSAGNAVMRDPEFGYAFLEEFQDQLMFGTDMVNTEMRFPLGAFLDDAVETGRISEKAYEKICCKNAIRIFNLKLG</sequence>
<reference evidence="3 4" key="1">
    <citation type="submission" date="2020-01" db="EMBL/GenBank/DDBJ databases">
        <title>Anaeroalcalibacter tamaniensis gen. nov., sp. nov., moderately halophilic strictly anaerobic fermenter bacterium from mud volcano of Taman peninsula.</title>
        <authorList>
            <person name="Frolova A."/>
            <person name="Merkel A.Y."/>
            <person name="Slobodkin A.I."/>
        </authorList>
    </citation>
    <scope>NUCLEOTIDE SEQUENCE [LARGE SCALE GENOMIC DNA]</scope>
    <source>
        <strain evidence="3 4">F-3ap</strain>
    </source>
</reference>
<dbReference type="PANTHER" id="PTHR21240">
    <property type="entry name" value="2-AMINO-3-CARBOXYLMUCONATE-6-SEMIALDEHYDE DECARBOXYLASE"/>
    <property type="match status" value="1"/>
</dbReference>
<comment type="caution">
    <text evidence="3">The sequence shown here is derived from an EMBL/GenBank/DDBJ whole genome shotgun (WGS) entry which is preliminary data.</text>
</comment>
<dbReference type="RefSeq" id="WP_162370256.1">
    <property type="nucleotide sequence ID" value="NZ_JAAEEH010000016.1"/>
</dbReference>
<evidence type="ECO:0000256" key="1">
    <source>
        <dbReference type="ARBA" id="ARBA00023239"/>
    </source>
</evidence>
<dbReference type="GO" id="GO:0016787">
    <property type="term" value="F:hydrolase activity"/>
    <property type="evidence" value="ECO:0007669"/>
    <property type="project" value="UniProtKB-KW"/>
</dbReference>
<dbReference type="EMBL" id="JAAEEH010000016">
    <property type="protein sequence ID" value="NDL67527.1"/>
    <property type="molecule type" value="Genomic_DNA"/>
</dbReference>
<proteinExistence type="predicted"/>
<dbReference type="InterPro" id="IPR032466">
    <property type="entry name" value="Metal_Hydrolase"/>
</dbReference>
<dbReference type="Gene3D" id="3.20.20.140">
    <property type="entry name" value="Metal-dependent hydrolases"/>
    <property type="match status" value="1"/>
</dbReference>
<dbReference type="InterPro" id="IPR006680">
    <property type="entry name" value="Amidohydro-rel"/>
</dbReference>
<keyword evidence="3" id="KW-0378">Hydrolase</keyword>
<protein>
    <submittedName>
        <fullName evidence="3">Amidohydrolase</fullName>
    </submittedName>
</protein>
<feature type="domain" description="Amidohydrolase-related" evidence="2">
    <location>
        <begin position="5"/>
        <end position="288"/>
    </location>
</feature>
<dbReference type="InterPro" id="IPR032465">
    <property type="entry name" value="ACMSD"/>
</dbReference>
<dbReference type="Pfam" id="PF04909">
    <property type="entry name" value="Amidohydro_2"/>
    <property type="match status" value="1"/>
</dbReference>
<dbReference type="GO" id="GO:0016831">
    <property type="term" value="F:carboxy-lyase activity"/>
    <property type="evidence" value="ECO:0007669"/>
    <property type="project" value="InterPro"/>
</dbReference>
<dbReference type="GO" id="GO:0005737">
    <property type="term" value="C:cytoplasm"/>
    <property type="evidence" value="ECO:0007669"/>
    <property type="project" value="TreeGrafter"/>
</dbReference>
<keyword evidence="4" id="KW-1185">Reference proteome</keyword>
<dbReference type="AlphaFoldDB" id="A0A7X5HVP4"/>
<accession>A0A7X5HVP4</accession>
<name>A0A7X5HVP4_9FIRM</name>
<evidence type="ECO:0000313" key="3">
    <source>
        <dbReference type="EMBL" id="NDL67527.1"/>
    </source>
</evidence>
<organism evidence="3 4">
    <name type="scientific">Anaerotalea alkaliphila</name>
    <dbReference type="NCBI Taxonomy" id="2662126"/>
    <lineage>
        <taxon>Bacteria</taxon>
        <taxon>Bacillati</taxon>
        <taxon>Bacillota</taxon>
        <taxon>Clostridia</taxon>
        <taxon>Eubacteriales</taxon>
        <taxon>Anaerotalea</taxon>
    </lineage>
</organism>
<gene>
    <name evidence="3" type="ORF">GXN74_07190</name>
</gene>
<dbReference type="SUPFAM" id="SSF51556">
    <property type="entry name" value="Metallo-dependent hydrolases"/>
    <property type="match status" value="1"/>
</dbReference>
<dbReference type="GO" id="GO:0019748">
    <property type="term" value="P:secondary metabolic process"/>
    <property type="evidence" value="ECO:0007669"/>
    <property type="project" value="TreeGrafter"/>
</dbReference>
<evidence type="ECO:0000313" key="4">
    <source>
        <dbReference type="Proteomes" id="UP000461585"/>
    </source>
</evidence>
<dbReference type="Proteomes" id="UP000461585">
    <property type="component" value="Unassembled WGS sequence"/>
</dbReference>